<dbReference type="EMBL" id="CACVKT020005781">
    <property type="protein sequence ID" value="CAC5397939.1"/>
    <property type="molecule type" value="Genomic_DNA"/>
</dbReference>
<dbReference type="AlphaFoldDB" id="A0A6J8CR92"/>
<feature type="domain" description="DNA helicase Pif1-like DEAD-box helicase" evidence="2">
    <location>
        <begin position="2"/>
        <end position="112"/>
    </location>
</feature>
<gene>
    <name evidence="3" type="ORF">MCOR_32343</name>
</gene>
<reference evidence="3 4" key="1">
    <citation type="submission" date="2020-06" db="EMBL/GenBank/DDBJ databases">
        <authorList>
            <person name="Li R."/>
            <person name="Bekaert M."/>
        </authorList>
    </citation>
    <scope>NUCLEOTIDE SEQUENCE [LARGE SCALE GENOMIC DNA]</scope>
    <source>
        <strain evidence="4">wild</strain>
    </source>
</reference>
<keyword evidence="1" id="KW-0233">DNA recombination</keyword>
<organism evidence="3 4">
    <name type="scientific">Mytilus coruscus</name>
    <name type="common">Sea mussel</name>
    <dbReference type="NCBI Taxonomy" id="42192"/>
    <lineage>
        <taxon>Eukaryota</taxon>
        <taxon>Metazoa</taxon>
        <taxon>Spiralia</taxon>
        <taxon>Lophotrochozoa</taxon>
        <taxon>Mollusca</taxon>
        <taxon>Bivalvia</taxon>
        <taxon>Autobranchia</taxon>
        <taxon>Pteriomorphia</taxon>
        <taxon>Mytilida</taxon>
        <taxon>Mytiloidea</taxon>
        <taxon>Mytilidae</taxon>
        <taxon>Mytilinae</taxon>
        <taxon>Mytilus</taxon>
    </lineage>
</organism>
<keyword evidence="1" id="KW-0227">DNA damage</keyword>
<dbReference type="GO" id="GO:0043139">
    <property type="term" value="F:5'-3' DNA helicase activity"/>
    <property type="evidence" value="ECO:0007669"/>
    <property type="project" value="UniProtKB-EC"/>
</dbReference>
<keyword evidence="1" id="KW-0547">Nucleotide-binding</keyword>
<dbReference type="InterPro" id="IPR051055">
    <property type="entry name" value="PIF1_helicase"/>
</dbReference>
<dbReference type="GO" id="GO:0006281">
    <property type="term" value="P:DNA repair"/>
    <property type="evidence" value="ECO:0007669"/>
    <property type="project" value="UniProtKB-KW"/>
</dbReference>
<sequence length="455" mass="52470">MEHLKLVIIDEISMCGTRMFCFINQRLQEITGISKPFGGVSIIAIGDLFQLKPVMDSWIFKQPSGKSTEILSENLWEKYFALFELTEIMRQKNDRAFAELLNRIREGNHTKADVDFFKTRTIDVKNSSYPTNATHLLYFNKKVDLYNNNLFQQAKGDKATIKAIDIVIGDIAQNIKEEIKHNAKDLEMGLSKVCCIAVEMRVEITVNLDLNDGLVNGAGGIVKKIEYLKNNVEKIWIQFEDEIVGKVGRYKSCKVARKQFPIRLAAAKTIHRSQGDTLQQVVIEFPTRRESHMHYVALSRAQKAEDIYIIGDMNAEKISVSQEVKEEMKRLRNERTLNLCYTPLYIIEDSKFKICFHNSQSLHLHIDDVKADDNFIASDVNMFVESQLCRKDKDSDYTIPGFQLYRNDFSIERTSYGSVIYIKDAFHPNKIKQNFSTIEITKLVFPFLQCFCVYA</sequence>
<dbReference type="Pfam" id="PF05970">
    <property type="entry name" value="PIF1"/>
    <property type="match status" value="1"/>
</dbReference>
<keyword evidence="1" id="KW-0234">DNA repair</keyword>
<comment type="similarity">
    <text evidence="1">Belongs to the helicase family.</text>
</comment>
<dbReference type="Gene3D" id="3.40.50.300">
    <property type="entry name" value="P-loop containing nucleotide triphosphate hydrolases"/>
    <property type="match status" value="2"/>
</dbReference>
<dbReference type="OrthoDB" id="410381at2759"/>
<dbReference type="PANTHER" id="PTHR47642">
    <property type="entry name" value="ATP-DEPENDENT DNA HELICASE"/>
    <property type="match status" value="1"/>
</dbReference>
<accession>A0A6J8CR92</accession>
<name>A0A6J8CR92_MYTCO</name>
<dbReference type="Proteomes" id="UP000507470">
    <property type="component" value="Unassembled WGS sequence"/>
</dbReference>
<comment type="cofactor">
    <cofactor evidence="1">
        <name>Mg(2+)</name>
        <dbReference type="ChEBI" id="CHEBI:18420"/>
    </cofactor>
</comment>
<dbReference type="InterPro" id="IPR027417">
    <property type="entry name" value="P-loop_NTPase"/>
</dbReference>
<keyword evidence="4" id="KW-1185">Reference proteome</keyword>
<dbReference type="EC" id="5.6.2.3" evidence="1"/>
<dbReference type="GO" id="GO:0016787">
    <property type="term" value="F:hydrolase activity"/>
    <property type="evidence" value="ECO:0007669"/>
    <property type="project" value="UniProtKB-KW"/>
</dbReference>
<dbReference type="InterPro" id="IPR010285">
    <property type="entry name" value="DNA_helicase_pif1-like_DEAD"/>
</dbReference>
<evidence type="ECO:0000313" key="3">
    <source>
        <dbReference type="EMBL" id="CAC5397939.1"/>
    </source>
</evidence>
<protein>
    <recommendedName>
        <fullName evidence="1">ATP-dependent DNA helicase</fullName>
        <ecNumber evidence="1">5.6.2.3</ecNumber>
    </recommendedName>
</protein>
<evidence type="ECO:0000259" key="2">
    <source>
        <dbReference type="Pfam" id="PF05970"/>
    </source>
</evidence>
<proteinExistence type="inferred from homology"/>
<keyword evidence="1" id="KW-0378">Hydrolase</keyword>
<keyword evidence="1" id="KW-0067">ATP-binding</keyword>
<evidence type="ECO:0000256" key="1">
    <source>
        <dbReference type="RuleBase" id="RU363044"/>
    </source>
</evidence>
<dbReference type="GO" id="GO:0005524">
    <property type="term" value="F:ATP binding"/>
    <property type="evidence" value="ECO:0007669"/>
    <property type="project" value="UniProtKB-KW"/>
</dbReference>
<comment type="catalytic activity">
    <reaction evidence="1">
        <text>ATP + H2O = ADP + phosphate + H(+)</text>
        <dbReference type="Rhea" id="RHEA:13065"/>
        <dbReference type="ChEBI" id="CHEBI:15377"/>
        <dbReference type="ChEBI" id="CHEBI:15378"/>
        <dbReference type="ChEBI" id="CHEBI:30616"/>
        <dbReference type="ChEBI" id="CHEBI:43474"/>
        <dbReference type="ChEBI" id="CHEBI:456216"/>
        <dbReference type="EC" id="5.6.2.3"/>
    </reaction>
</comment>
<evidence type="ECO:0000313" key="4">
    <source>
        <dbReference type="Proteomes" id="UP000507470"/>
    </source>
</evidence>
<dbReference type="GO" id="GO:0000723">
    <property type="term" value="P:telomere maintenance"/>
    <property type="evidence" value="ECO:0007669"/>
    <property type="project" value="InterPro"/>
</dbReference>
<dbReference type="SUPFAM" id="SSF52540">
    <property type="entry name" value="P-loop containing nucleoside triphosphate hydrolases"/>
    <property type="match status" value="1"/>
</dbReference>
<dbReference type="PANTHER" id="PTHR47642:SF8">
    <property type="entry name" value="ATP-DEPENDENT DNA HELICASE"/>
    <property type="match status" value="1"/>
</dbReference>
<dbReference type="GO" id="GO:0006310">
    <property type="term" value="P:DNA recombination"/>
    <property type="evidence" value="ECO:0007669"/>
    <property type="project" value="UniProtKB-KW"/>
</dbReference>
<keyword evidence="1" id="KW-0347">Helicase</keyword>